<feature type="region of interest" description="Disordered" evidence="1">
    <location>
        <begin position="32"/>
        <end position="70"/>
    </location>
</feature>
<feature type="compositionally biased region" description="Gly residues" evidence="1">
    <location>
        <begin position="32"/>
        <end position="48"/>
    </location>
</feature>
<protein>
    <submittedName>
        <fullName evidence="2">Uncharacterized protein</fullName>
    </submittedName>
</protein>
<evidence type="ECO:0000313" key="3">
    <source>
        <dbReference type="Proteomes" id="UP001596099"/>
    </source>
</evidence>
<sequence>MTRRESLLVGGGAGAVAATWFAVARAGDDAGGIASGGDASGRGDGAGLVGDRLSNATDQTGPTLAAGGLR</sequence>
<reference evidence="2 3" key="1">
    <citation type="journal article" date="2019" name="Int. J. Syst. Evol. Microbiol.">
        <title>The Global Catalogue of Microorganisms (GCM) 10K type strain sequencing project: providing services to taxonomists for standard genome sequencing and annotation.</title>
        <authorList>
            <consortium name="The Broad Institute Genomics Platform"/>
            <consortium name="The Broad Institute Genome Sequencing Center for Infectious Disease"/>
            <person name="Wu L."/>
            <person name="Ma J."/>
        </authorList>
    </citation>
    <scope>NUCLEOTIDE SEQUENCE [LARGE SCALE GENOMIC DNA]</scope>
    <source>
        <strain evidence="2 3">CGMCC 1.12543</strain>
    </source>
</reference>
<evidence type="ECO:0000313" key="2">
    <source>
        <dbReference type="EMBL" id="MFC5970291.1"/>
    </source>
</evidence>
<keyword evidence="3" id="KW-1185">Reference proteome</keyword>
<dbReference type="AlphaFoldDB" id="A0ABD5RIW5"/>
<dbReference type="EMBL" id="JBHSQH010000001">
    <property type="protein sequence ID" value="MFC5970291.1"/>
    <property type="molecule type" value="Genomic_DNA"/>
</dbReference>
<dbReference type="RefSeq" id="WP_247419106.1">
    <property type="nucleotide sequence ID" value="NZ_JALLGW010000002.1"/>
</dbReference>
<organism evidence="2 3">
    <name type="scientific">Halomarina salina</name>
    <dbReference type="NCBI Taxonomy" id="1872699"/>
    <lineage>
        <taxon>Archaea</taxon>
        <taxon>Methanobacteriati</taxon>
        <taxon>Methanobacteriota</taxon>
        <taxon>Stenosarchaea group</taxon>
        <taxon>Halobacteria</taxon>
        <taxon>Halobacteriales</taxon>
        <taxon>Natronomonadaceae</taxon>
        <taxon>Halomarina</taxon>
    </lineage>
</organism>
<proteinExistence type="predicted"/>
<name>A0ABD5RIW5_9EURY</name>
<comment type="caution">
    <text evidence="2">The sequence shown here is derived from an EMBL/GenBank/DDBJ whole genome shotgun (WGS) entry which is preliminary data.</text>
</comment>
<evidence type="ECO:0000256" key="1">
    <source>
        <dbReference type="SAM" id="MobiDB-lite"/>
    </source>
</evidence>
<dbReference type="Proteomes" id="UP001596099">
    <property type="component" value="Unassembled WGS sequence"/>
</dbReference>
<accession>A0ABD5RIW5</accession>
<gene>
    <name evidence="2" type="ORF">ACFPYI_03015</name>
</gene>